<dbReference type="Proteomes" id="UP001161247">
    <property type="component" value="Chromosome 4"/>
</dbReference>
<feature type="transmembrane region" description="Helical" evidence="8">
    <location>
        <begin position="305"/>
        <end position="324"/>
    </location>
</feature>
<gene>
    <name evidence="11" type="ORF">OLC1_LOCUS10801</name>
</gene>
<evidence type="ECO:0000256" key="3">
    <source>
        <dbReference type="ARBA" id="ARBA00022692"/>
    </source>
</evidence>
<evidence type="ECO:0000256" key="1">
    <source>
        <dbReference type="ARBA" id="ARBA00004370"/>
    </source>
</evidence>
<dbReference type="Pfam" id="PF03188">
    <property type="entry name" value="Cytochrom_B561"/>
    <property type="match status" value="1"/>
</dbReference>
<dbReference type="InterPro" id="IPR045266">
    <property type="entry name" value="DOH_DOMON"/>
</dbReference>
<feature type="transmembrane region" description="Helical" evidence="8">
    <location>
        <begin position="267"/>
        <end position="293"/>
    </location>
</feature>
<evidence type="ECO:0000256" key="4">
    <source>
        <dbReference type="ARBA" id="ARBA00022729"/>
    </source>
</evidence>
<dbReference type="InterPro" id="IPR006593">
    <property type="entry name" value="Cyt_b561/ferric_Rdtase_TM"/>
</dbReference>
<evidence type="ECO:0000259" key="10">
    <source>
        <dbReference type="PROSITE" id="PS50939"/>
    </source>
</evidence>
<evidence type="ECO:0000256" key="8">
    <source>
        <dbReference type="SAM" id="Phobius"/>
    </source>
</evidence>
<reference evidence="11" key="1">
    <citation type="submission" date="2023-03" db="EMBL/GenBank/DDBJ databases">
        <authorList>
            <person name="Julca I."/>
        </authorList>
    </citation>
    <scope>NUCLEOTIDE SEQUENCE</scope>
</reference>
<dbReference type="SMART" id="SM00665">
    <property type="entry name" value="B561"/>
    <property type="match status" value="1"/>
</dbReference>
<keyword evidence="4" id="KW-0732">Signal</keyword>
<keyword evidence="12" id="KW-1185">Reference proteome</keyword>
<comment type="subcellular location">
    <subcellularLocation>
        <location evidence="1">Membrane</location>
    </subcellularLocation>
</comment>
<dbReference type="PROSITE" id="PS50939">
    <property type="entry name" value="CYTOCHROME_B561"/>
    <property type="match status" value="1"/>
</dbReference>
<dbReference type="PANTHER" id="PTHR23130">
    <property type="entry name" value="CYTOCHROME B561 AND DOMON DOMAIN-CONTAINING PROTEIN"/>
    <property type="match status" value="1"/>
</dbReference>
<keyword evidence="6 8" id="KW-1133">Transmembrane helix</keyword>
<keyword evidence="3 8" id="KW-0812">Transmembrane</keyword>
<dbReference type="Gene3D" id="2.60.40.1210">
    <property type="entry name" value="Cellobiose dehydrogenase, cytochrome domain"/>
    <property type="match status" value="1"/>
</dbReference>
<evidence type="ECO:0000313" key="12">
    <source>
        <dbReference type="Proteomes" id="UP001161247"/>
    </source>
</evidence>
<feature type="transmembrane region" description="Helical" evidence="8">
    <location>
        <begin position="369"/>
        <end position="388"/>
    </location>
</feature>
<dbReference type="SMART" id="SM00664">
    <property type="entry name" value="DoH"/>
    <property type="match status" value="1"/>
</dbReference>
<dbReference type="EMBL" id="OX459121">
    <property type="protein sequence ID" value="CAI9101139.1"/>
    <property type="molecule type" value="Genomic_DNA"/>
</dbReference>
<dbReference type="Gene3D" id="1.20.120.1770">
    <property type="match status" value="1"/>
</dbReference>
<feature type="transmembrane region" description="Helical" evidence="8">
    <location>
        <begin position="240"/>
        <end position="260"/>
    </location>
</feature>
<keyword evidence="2" id="KW-0813">Transport</keyword>
<dbReference type="PROSITE" id="PS50836">
    <property type="entry name" value="DOMON"/>
    <property type="match status" value="1"/>
</dbReference>
<sequence length="409" mass="45735">MDGSSKHISSLRKLFTFAFLLIIIITLDYNQKTKVSANDVDDAVVCSTDLSSFLPLPYSNLPNMVCKRLWNSFVIRYSKTEDHLITVLLSATYTTGWVGIGFSSNGMMLNSSCMVGWINIEGRARIKQYYVEGFTPSAIKPDKGELPLTSVPPYVALHGATIYLAFQLKYASHHDLPKRQPILLAYSTAYPLHHHLTIHDDKTALVFDFSSSSGNTGSLSSGGIAASFYRTEDMKKAHGVLSLLGWGLFLPIGVICGRYLRHREPLWYYVHVVIEFIGFILGVAAAVIGISLNNKLHVHVVGHKTIGVFVLVLSILQVIAFFARPSKDSKKRRYWNWYHHWTGRLVIFLAVTNVFLGIHVGDAGPAWKIAYGILLGLGLISCIILEALTRMKRFDQPEFPHPTFQMNSM</sequence>
<dbReference type="GO" id="GO:0016020">
    <property type="term" value="C:membrane"/>
    <property type="evidence" value="ECO:0007669"/>
    <property type="project" value="UniProtKB-SubCell"/>
</dbReference>
<evidence type="ECO:0000256" key="7">
    <source>
        <dbReference type="ARBA" id="ARBA00023136"/>
    </source>
</evidence>
<feature type="transmembrane region" description="Helical" evidence="8">
    <location>
        <begin position="345"/>
        <end position="363"/>
    </location>
</feature>
<dbReference type="PANTHER" id="PTHR23130:SF115">
    <property type="entry name" value="OS01G0680900 PROTEIN"/>
    <property type="match status" value="1"/>
</dbReference>
<accession>A0AAV1D2D2</accession>
<dbReference type="AlphaFoldDB" id="A0AAV1D2D2"/>
<protein>
    <submittedName>
        <fullName evidence="11">OLC1v1038398C1</fullName>
    </submittedName>
</protein>
<evidence type="ECO:0000313" key="11">
    <source>
        <dbReference type="EMBL" id="CAI9101139.1"/>
    </source>
</evidence>
<keyword evidence="5" id="KW-0249">Electron transport</keyword>
<dbReference type="CDD" id="cd09631">
    <property type="entry name" value="DOMON_DOH"/>
    <property type="match status" value="1"/>
</dbReference>
<dbReference type="InterPro" id="IPR005018">
    <property type="entry name" value="DOMON_domain"/>
</dbReference>
<organism evidence="11 12">
    <name type="scientific">Oldenlandia corymbosa var. corymbosa</name>
    <dbReference type="NCBI Taxonomy" id="529605"/>
    <lineage>
        <taxon>Eukaryota</taxon>
        <taxon>Viridiplantae</taxon>
        <taxon>Streptophyta</taxon>
        <taxon>Embryophyta</taxon>
        <taxon>Tracheophyta</taxon>
        <taxon>Spermatophyta</taxon>
        <taxon>Magnoliopsida</taxon>
        <taxon>eudicotyledons</taxon>
        <taxon>Gunneridae</taxon>
        <taxon>Pentapetalae</taxon>
        <taxon>asterids</taxon>
        <taxon>lamiids</taxon>
        <taxon>Gentianales</taxon>
        <taxon>Rubiaceae</taxon>
        <taxon>Rubioideae</taxon>
        <taxon>Spermacoceae</taxon>
        <taxon>Hedyotis-Oldenlandia complex</taxon>
        <taxon>Oldenlandia</taxon>
    </lineage>
</organism>
<evidence type="ECO:0000256" key="6">
    <source>
        <dbReference type="ARBA" id="ARBA00022989"/>
    </source>
</evidence>
<feature type="domain" description="Cytochrome b561" evidence="10">
    <location>
        <begin position="200"/>
        <end position="394"/>
    </location>
</feature>
<proteinExistence type="predicted"/>
<name>A0AAV1D2D2_OLDCO</name>
<dbReference type="CDD" id="cd08760">
    <property type="entry name" value="Cyt_b561_FRRS1_like"/>
    <property type="match status" value="1"/>
</dbReference>
<evidence type="ECO:0000259" key="9">
    <source>
        <dbReference type="PROSITE" id="PS50836"/>
    </source>
</evidence>
<feature type="domain" description="DOMON" evidence="9">
    <location>
        <begin position="71"/>
        <end position="189"/>
    </location>
</feature>
<dbReference type="Pfam" id="PF03351">
    <property type="entry name" value="DOMON"/>
    <property type="match status" value="1"/>
</dbReference>
<dbReference type="SUPFAM" id="SSF49344">
    <property type="entry name" value="CBD9-like"/>
    <property type="match status" value="1"/>
</dbReference>
<evidence type="ECO:0000256" key="2">
    <source>
        <dbReference type="ARBA" id="ARBA00022448"/>
    </source>
</evidence>
<evidence type="ECO:0000256" key="5">
    <source>
        <dbReference type="ARBA" id="ARBA00022982"/>
    </source>
</evidence>
<keyword evidence="7 8" id="KW-0472">Membrane</keyword>